<dbReference type="PRINTS" id="PR00455">
    <property type="entry name" value="HTHTETR"/>
</dbReference>
<dbReference type="PATRIC" id="fig|1195763.3.peg.3938"/>
<dbReference type="RefSeq" id="WP_047880379.1">
    <property type="nucleotide sequence ID" value="NZ_LDOT01000030.1"/>
</dbReference>
<gene>
    <name evidence="6" type="ORF">ABT56_18430</name>
</gene>
<comment type="caution">
    <text evidence="6">The sequence shown here is derived from an EMBL/GenBank/DDBJ whole genome shotgun (WGS) entry which is preliminary data.</text>
</comment>
<evidence type="ECO:0000256" key="4">
    <source>
        <dbReference type="PROSITE-ProRule" id="PRU00335"/>
    </source>
</evidence>
<organism evidence="6 7">
    <name type="scientific">Photobacterium aquae</name>
    <dbReference type="NCBI Taxonomy" id="1195763"/>
    <lineage>
        <taxon>Bacteria</taxon>
        <taxon>Pseudomonadati</taxon>
        <taxon>Pseudomonadota</taxon>
        <taxon>Gammaproteobacteria</taxon>
        <taxon>Vibrionales</taxon>
        <taxon>Vibrionaceae</taxon>
        <taxon>Photobacterium</taxon>
    </lineage>
</organism>
<dbReference type="Gene3D" id="1.10.357.10">
    <property type="entry name" value="Tetracycline Repressor, domain 2"/>
    <property type="match status" value="1"/>
</dbReference>
<sequence length="257" mass="28713">MDANNGMVVAKALSKKQQAIIDREFELLEIAKKVVEREGYAHLTMDKVAADSPYSKGTIYNHFNSKEDLVTALGIMAFKKEILLFRRALDFDGNSREKVLAMHVGYSLFTRLEPVLAMCVLTCRTPFVIEKTAPARLEHFNVLEEQMVAIGDAFLQQGLDNGDLVLPAGYRKENVVFANWSMAFGSNALMNNATEACCVSRIADLDSILCNVNLLLDGVNWRPLASEFDYKSSWLRIEQQVFADEVAQLGPRISPSL</sequence>
<evidence type="ECO:0000256" key="2">
    <source>
        <dbReference type="ARBA" id="ARBA00023125"/>
    </source>
</evidence>
<dbReference type="Pfam" id="PF00440">
    <property type="entry name" value="TetR_N"/>
    <property type="match status" value="1"/>
</dbReference>
<keyword evidence="1" id="KW-0805">Transcription regulation</keyword>
<dbReference type="STRING" id="1195763.ABT56_18430"/>
<dbReference type="InterPro" id="IPR001647">
    <property type="entry name" value="HTH_TetR"/>
</dbReference>
<dbReference type="PANTHER" id="PTHR30055:SF234">
    <property type="entry name" value="HTH-TYPE TRANSCRIPTIONAL REGULATOR BETI"/>
    <property type="match status" value="1"/>
</dbReference>
<keyword evidence="7" id="KW-1185">Reference proteome</keyword>
<protein>
    <submittedName>
        <fullName evidence="6">TetR family transcriptional regulator</fullName>
    </submittedName>
</protein>
<dbReference type="OrthoDB" id="63332at2"/>
<accession>A0A0J1GV18</accession>
<dbReference type="InterPro" id="IPR009057">
    <property type="entry name" value="Homeodomain-like_sf"/>
</dbReference>
<dbReference type="AlphaFoldDB" id="A0A0J1GV18"/>
<proteinExistence type="predicted"/>
<evidence type="ECO:0000256" key="3">
    <source>
        <dbReference type="ARBA" id="ARBA00023163"/>
    </source>
</evidence>
<dbReference type="SUPFAM" id="SSF46689">
    <property type="entry name" value="Homeodomain-like"/>
    <property type="match status" value="1"/>
</dbReference>
<feature type="domain" description="HTH tetR-type" evidence="5">
    <location>
        <begin position="21"/>
        <end position="81"/>
    </location>
</feature>
<dbReference type="EMBL" id="LDOT01000030">
    <property type="protein sequence ID" value="KLV03580.1"/>
    <property type="molecule type" value="Genomic_DNA"/>
</dbReference>
<evidence type="ECO:0000256" key="1">
    <source>
        <dbReference type="ARBA" id="ARBA00023015"/>
    </source>
</evidence>
<reference evidence="6 7" key="1">
    <citation type="submission" date="2015-05" db="EMBL/GenBank/DDBJ databases">
        <title>Photobacterium galathea sp. nov.</title>
        <authorList>
            <person name="Machado H."/>
            <person name="Gram L."/>
        </authorList>
    </citation>
    <scope>NUCLEOTIDE SEQUENCE [LARGE SCALE GENOMIC DNA]</scope>
    <source>
        <strain evidence="6 7">CGMCC 1.12159</strain>
    </source>
</reference>
<feature type="DNA-binding region" description="H-T-H motif" evidence="4">
    <location>
        <begin position="44"/>
        <end position="63"/>
    </location>
</feature>
<name>A0A0J1GV18_9GAMM</name>
<evidence type="ECO:0000259" key="5">
    <source>
        <dbReference type="PROSITE" id="PS50977"/>
    </source>
</evidence>
<dbReference type="PROSITE" id="PS50977">
    <property type="entry name" value="HTH_TETR_2"/>
    <property type="match status" value="1"/>
</dbReference>
<evidence type="ECO:0000313" key="7">
    <source>
        <dbReference type="Proteomes" id="UP000036097"/>
    </source>
</evidence>
<evidence type="ECO:0000313" key="6">
    <source>
        <dbReference type="EMBL" id="KLV03580.1"/>
    </source>
</evidence>
<dbReference type="Proteomes" id="UP000036097">
    <property type="component" value="Unassembled WGS sequence"/>
</dbReference>
<dbReference type="GO" id="GO:0003700">
    <property type="term" value="F:DNA-binding transcription factor activity"/>
    <property type="evidence" value="ECO:0007669"/>
    <property type="project" value="TreeGrafter"/>
</dbReference>
<keyword evidence="3" id="KW-0804">Transcription</keyword>
<keyword evidence="2 4" id="KW-0238">DNA-binding</keyword>
<dbReference type="GO" id="GO:0000976">
    <property type="term" value="F:transcription cis-regulatory region binding"/>
    <property type="evidence" value="ECO:0007669"/>
    <property type="project" value="TreeGrafter"/>
</dbReference>
<dbReference type="InterPro" id="IPR050109">
    <property type="entry name" value="HTH-type_TetR-like_transc_reg"/>
</dbReference>
<dbReference type="PANTHER" id="PTHR30055">
    <property type="entry name" value="HTH-TYPE TRANSCRIPTIONAL REGULATOR RUTR"/>
    <property type="match status" value="1"/>
</dbReference>